<reference evidence="1" key="1">
    <citation type="submission" date="2019-08" db="EMBL/GenBank/DDBJ databases">
        <authorList>
            <person name="Kucharzyk K."/>
            <person name="Murdoch R.W."/>
            <person name="Higgins S."/>
            <person name="Loffler F."/>
        </authorList>
    </citation>
    <scope>NUCLEOTIDE SEQUENCE</scope>
</reference>
<sequence>MSLYRNFFFNCQFSSVVPALTTNSVIDMPCSAIRADGHSWHFGMVVRSSFSLSCRRLSSFWMCHFVYLFINVYILSYSKFNPFRPSHLGSMFSVISSSSANSVSSSGISPPSSSSSLLTARCLRSLVDMVLLHLPGS</sequence>
<gene>
    <name evidence="1" type="ORF">SDC9_69258</name>
</gene>
<protein>
    <submittedName>
        <fullName evidence="1">Uncharacterized protein</fullName>
    </submittedName>
</protein>
<name>A0A644Y2N4_9ZZZZ</name>
<proteinExistence type="predicted"/>
<accession>A0A644Y2N4</accession>
<comment type="caution">
    <text evidence="1">The sequence shown here is derived from an EMBL/GenBank/DDBJ whole genome shotgun (WGS) entry which is preliminary data.</text>
</comment>
<dbReference type="EMBL" id="VSSQ01003888">
    <property type="protein sequence ID" value="MPM22800.1"/>
    <property type="molecule type" value="Genomic_DNA"/>
</dbReference>
<dbReference type="AlphaFoldDB" id="A0A644Y2N4"/>
<organism evidence="1">
    <name type="scientific">bioreactor metagenome</name>
    <dbReference type="NCBI Taxonomy" id="1076179"/>
    <lineage>
        <taxon>unclassified sequences</taxon>
        <taxon>metagenomes</taxon>
        <taxon>ecological metagenomes</taxon>
    </lineage>
</organism>
<evidence type="ECO:0000313" key="1">
    <source>
        <dbReference type="EMBL" id="MPM22800.1"/>
    </source>
</evidence>